<gene>
    <name evidence="2" type="ORF">KHLLAP_LOCUS1863</name>
</gene>
<dbReference type="InterPro" id="IPR053185">
    <property type="entry name" value="SET_domain_protein"/>
</dbReference>
<dbReference type="PANTHER" id="PTHR47332:SF4">
    <property type="entry name" value="SET DOMAIN-CONTAINING PROTEIN 5"/>
    <property type="match status" value="1"/>
</dbReference>
<dbReference type="SUPFAM" id="SSF82199">
    <property type="entry name" value="SET domain"/>
    <property type="match status" value="1"/>
</dbReference>
<feature type="domain" description="SET" evidence="1">
    <location>
        <begin position="1"/>
        <end position="158"/>
    </location>
</feature>
<dbReference type="InterPro" id="IPR046341">
    <property type="entry name" value="SET_dom_sf"/>
</dbReference>
<evidence type="ECO:0000259" key="1">
    <source>
        <dbReference type="PROSITE" id="PS50280"/>
    </source>
</evidence>
<keyword evidence="3" id="KW-1185">Reference proteome</keyword>
<dbReference type="Pfam" id="PF00856">
    <property type="entry name" value="SET"/>
    <property type="match status" value="1"/>
</dbReference>
<dbReference type="Gene3D" id="2.170.270.10">
    <property type="entry name" value="SET domain"/>
    <property type="match status" value="1"/>
</dbReference>
<dbReference type="InterPro" id="IPR001214">
    <property type="entry name" value="SET_dom"/>
</dbReference>
<evidence type="ECO:0000313" key="3">
    <source>
        <dbReference type="Proteomes" id="UP001295740"/>
    </source>
</evidence>
<sequence>MIEVRHAGAKGFGVFAKALIPRGSRLLAESSLISIDNHKPSILRAARQLTSRDHQKLLALSPNPVKRRSILSNLEAALLSLPRVERHAVNLNTLNIFRNNNFGLSDDAGTRAVFETVARINHSCVPNSQGNFHTGIGQFVVHALRPIPCGDEITISYLDDQLAGGEARREHLEEGYGFTCACSLCGGGSSITAKSESRRADLQRDLGVFAEAKAARDGQTAVTDADADVELVMMNTLIAAYEAEGLAGRELATIYLAAADLAAKLGDSTMAQSLARRGLQLELDAVGVDSPHYIASAAAAQSLVSDDI</sequence>
<evidence type="ECO:0000313" key="2">
    <source>
        <dbReference type="EMBL" id="CAJ2501395.1"/>
    </source>
</evidence>
<name>A0AAI8VAL1_9PEZI</name>
<dbReference type="CDD" id="cd20071">
    <property type="entry name" value="SET_SMYD"/>
    <property type="match status" value="1"/>
</dbReference>
<comment type="caution">
    <text evidence="2">The sequence shown here is derived from an EMBL/GenBank/DDBJ whole genome shotgun (WGS) entry which is preliminary data.</text>
</comment>
<dbReference type="PANTHER" id="PTHR47332">
    <property type="entry name" value="SET DOMAIN-CONTAINING PROTEIN 5"/>
    <property type="match status" value="1"/>
</dbReference>
<dbReference type="InterPro" id="IPR011990">
    <property type="entry name" value="TPR-like_helical_dom_sf"/>
</dbReference>
<dbReference type="Proteomes" id="UP001295740">
    <property type="component" value="Unassembled WGS sequence"/>
</dbReference>
<accession>A0AAI8VAL1</accession>
<organism evidence="2 3">
    <name type="scientific">Anthostomella pinea</name>
    <dbReference type="NCBI Taxonomy" id="933095"/>
    <lineage>
        <taxon>Eukaryota</taxon>
        <taxon>Fungi</taxon>
        <taxon>Dikarya</taxon>
        <taxon>Ascomycota</taxon>
        <taxon>Pezizomycotina</taxon>
        <taxon>Sordariomycetes</taxon>
        <taxon>Xylariomycetidae</taxon>
        <taxon>Xylariales</taxon>
        <taxon>Xylariaceae</taxon>
        <taxon>Anthostomella</taxon>
    </lineage>
</organism>
<dbReference type="Gene3D" id="1.25.40.10">
    <property type="entry name" value="Tetratricopeptide repeat domain"/>
    <property type="match status" value="1"/>
</dbReference>
<dbReference type="SMART" id="SM00317">
    <property type="entry name" value="SET"/>
    <property type="match status" value="1"/>
</dbReference>
<protein>
    <submittedName>
        <fullName evidence="2">Uu.00g042480.m01.CDS01</fullName>
    </submittedName>
</protein>
<reference evidence="2" key="1">
    <citation type="submission" date="2023-10" db="EMBL/GenBank/DDBJ databases">
        <authorList>
            <person name="Hackl T."/>
        </authorList>
    </citation>
    <scope>NUCLEOTIDE SEQUENCE</scope>
</reference>
<dbReference type="AlphaFoldDB" id="A0AAI8VAL1"/>
<dbReference type="PROSITE" id="PS50280">
    <property type="entry name" value="SET"/>
    <property type="match status" value="1"/>
</dbReference>
<dbReference type="EMBL" id="CAUWAG010000003">
    <property type="protein sequence ID" value="CAJ2501395.1"/>
    <property type="molecule type" value="Genomic_DNA"/>
</dbReference>
<proteinExistence type="predicted"/>